<dbReference type="PANTHER" id="PTHR44757">
    <property type="entry name" value="DIGUANYLATE CYCLASE DGCP"/>
    <property type="match status" value="1"/>
</dbReference>
<dbReference type="PANTHER" id="PTHR44757:SF2">
    <property type="entry name" value="BIOFILM ARCHITECTURE MAINTENANCE PROTEIN MBAA"/>
    <property type="match status" value="1"/>
</dbReference>
<dbReference type="GO" id="GO:0020037">
    <property type="term" value="F:heme binding"/>
    <property type="evidence" value="ECO:0007669"/>
    <property type="project" value="InterPro"/>
</dbReference>
<dbReference type="InterPro" id="IPR000160">
    <property type="entry name" value="GGDEF_dom"/>
</dbReference>
<reference evidence="5 6" key="1">
    <citation type="submission" date="2016-02" db="EMBL/GenBank/DDBJ databases">
        <authorList>
            <person name="Wen L."/>
            <person name="He K."/>
            <person name="Yang H."/>
        </authorList>
    </citation>
    <scope>NUCLEOTIDE SEQUENCE [LARGE SCALE GENOMIC DNA]</scope>
    <source>
        <strain evidence="5">ShG14-8</strain>
    </source>
</reference>
<dbReference type="PATRIC" id="fig|1796491.3.peg.3461"/>
<dbReference type="GO" id="GO:0019825">
    <property type="term" value="F:oxygen binding"/>
    <property type="evidence" value="ECO:0007669"/>
    <property type="project" value="InterPro"/>
</dbReference>
<evidence type="ECO:0000313" key="5">
    <source>
        <dbReference type="EMBL" id="KXS30722.1"/>
    </source>
</evidence>
<dbReference type="AlphaFoldDB" id="A0A139BP24"/>
<accession>A0A139BP24</accession>
<name>A0A139BP24_9PROT</name>
<dbReference type="InterPro" id="IPR013656">
    <property type="entry name" value="PAS_4"/>
</dbReference>
<dbReference type="CDD" id="cd01948">
    <property type="entry name" value="EAL"/>
    <property type="match status" value="1"/>
</dbReference>
<comment type="caution">
    <text evidence="5">The sequence shown here is derived from an EMBL/GenBank/DDBJ whole genome shotgun (WGS) entry which is preliminary data.</text>
</comment>
<evidence type="ECO:0000313" key="6">
    <source>
        <dbReference type="Proteomes" id="UP000070578"/>
    </source>
</evidence>
<dbReference type="Proteomes" id="UP000070578">
    <property type="component" value="Unassembled WGS sequence"/>
</dbReference>
<dbReference type="Gene3D" id="3.20.20.450">
    <property type="entry name" value="EAL domain"/>
    <property type="match status" value="1"/>
</dbReference>
<evidence type="ECO:0000256" key="2">
    <source>
        <dbReference type="ARBA" id="ARBA00029839"/>
    </source>
</evidence>
<dbReference type="InterPro" id="IPR029787">
    <property type="entry name" value="Nucleotide_cyclase"/>
</dbReference>
<dbReference type="InterPro" id="IPR035965">
    <property type="entry name" value="PAS-like_dom_sf"/>
</dbReference>
<dbReference type="SMART" id="SM00052">
    <property type="entry name" value="EAL"/>
    <property type="match status" value="1"/>
</dbReference>
<dbReference type="Gene3D" id="3.30.450.20">
    <property type="entry name" value="PAS domain"/>
    <property type="match status" value="1"/>
</dbReference>
<dbReference type="InterPro" id="IPR044398">
    <property type="entry name" value="Globin-sensor_dom"/>
</dbReference>
<dbReference type="CDD" id="cd01949">
    <property type="entry name" value="GGDEF"/>
    <property type="match status" value="1"/>
</dbReference>
<dbReference type="Pfam" id="PF11563">
    <property type="entry name" value="Protoglobin"/>
    <property type="match status" value="1"/>
</dbReference>
<feature type="domain" description="GGDEF" evidence="4">
    <location>
        <begin position="332"/>
        <end position="465"/>
    </location>
</feature>
<dbReference type="InterPro" id="IPR000014">
    <property type="entry name" value="PAS"/>
</dbReference>
<evidence type="ECO:0000256" key="1">
    <source>
        <dbReference type="ARBA" id="ARBA00015125"/>
    </source>
</evidence>
<dbReference type="NCBIfam" id="TIGR00229">
    <property type="entry name" value="sensory_box"/>
    <property type="match status" value="1"/>
</dbReference>
<dbReference type="Pfam" id="PF00990">
    <property type="entry name" value="GGDEF"/>
    <property type="match status" value="1"/>
</dbReference>
<sequence length="738" mass="82882">MNSSAIPISILTGIDDAEIVARKAFLEFTGADVALLKKLHAHLEAQRDPFSEVFYRHLQRFPQLLPLLGNAEKLERLKHTLSVYFSQLTEGEYGAEYVENRLRVGMVHQRVGLTHQWYIGAYRKYLHELMPAIYHLLEGDEKKCIATYSALLKIVFFDMELALDTYFYAEHQVIVREKRFSKQIIDDMPSGLVVMDTALNVRMVNKASLNMFGLDTAETFVGQSVTQIFGTSKNLTNALENVLESGEMRSGLAFERQDMQGHKYYLANISRALTEEGQTLLFFMVSDITAYKKAEEHAQYLTQYDALTGLSNRSTVYDRIDFACTLSRRGENAVAIMLIDLDRFKLINDNLGAALGDELLKQTAARLSNCLRVSDTVGRTGGNEFVMLLLSMSAAADAAIVARKVLEALAAPFRIAEHQLHLTASIGIAVAPGDGVTAQELLKSATAALRQAKIDGRNQFCFFQAEMNQRSQRDMQLDSGLHKAAENFEFELHYQPKVDLRSNEICGLEALLRWQHPERGTISPATFIPLLEDNGLIVPVGTWALRTACAQAKAWQSMGIKPCCVAVNLSAVQFHRQDLCQVVQQVLKETGLEARFLELEITESIIMRDVDRAIQTLRELKSLGVKLSVDDFGTGHSSLNYLKRFATDVLKIDQSFIRDIMTDTDDALITRTIIDLAHNLRMQVIAEGVETEAQLAFLRRNNCDEIQGYYYSKPLPVEACTALLKEGRKLPLTTDWPD</sequence>
<dbReference type="InterPro" id="IPR009050">
    <property type="entry name" value="Globin-like_sf"/>
</dbReference>
<evidence type="ECO:0000259" key="4">
    <source>
        <dbReference type="PROSITE" id="PS50887"/>
    </source>
</evidence>
<organism evidence="5 6">
    <name type="scientific">Candidatus Gallionella acididurans</name>
    <dbReference type="NCBI Taxonomy" id="1796491"/>
    <lineage>
        <taxon>Bacteria</taxon>
        <taxon>Pseudomonadati</taxon>
        <taxon>Pseudomonadota</taxon>
        <taxon>Betaproteobacteria</taxon>
        <taxon>Nitrosomonadales</taxon>
        <taxon>Gallionellaceae</taxon>
        <taxon>Gallionella</taxon>
    </lineage>
</organism>
<dbReference type="InterPro" id="IPR043128">
    <property type="entry name" value="Rev_trsase/Diguanyl_cyclase"/>
</dbReference>
<feature type="domain" description="EAL" evidence="3">
    <location>
        <begin position="474"/>
        <end position="728"/>
    </location>
</feature>
<dbReference type="InterPro" id="IPR012292">
    <property type="entry name" value="Globin/Proto"/>
</dbReference>
<dbReference type="Pfam" id="PF08448">
    <property type="entry name" value="PAS_4"/>
    <property type="match status" value="1"/>
</dbReference>
<dbReference type="SUPFAM" id="SSF55073">
    <property type="entry name" value="Nucleotide cyclase"/>
    <property type="match status" value="1"/>
</dbReference>
<dbReference type="Pfam" id="PF00563">
    <property type="entry name" value="EAL"/>
    <property type="match status" value="1"/>
</dbReference>
<dbReference type="Gene3D" id="1.10.490.10">
    <property type="entry name" value="Globins"/>
    <property type="match status" value="1"/>
</dbReference>
<dbReference type="SMART" id="SM00267">
    <property type="entry name" value="GGDEF"/>
    <property type="match status" value="1"/>
</dbReference>
<dbReference type="FunFam" id="3.20.20.450:FF:000001">
    <property type="entry name" value="Cyclic di-GMP phosphodiesterase yahA"/>
    <property type="match status" value="1"/>
</dbReference>
<dbReference type="SUPFAM" id="SSF46458">
    <property type="entry name" value="Globin-like"/>
    <property type="match status" value="1"/>
</dbReference>
<dbReference type="InterPro" id="IPR035919">
    <property type="entry name" value="EAL_sf"/>
</dbReference>
<protein>
    <recommendedName>
        <fullName evidence="1">Diguanylate cyclase DosC</fullName>
    </recommendedName>
    <alternativeName>
        <fullName evidence="2">Direct oxygen-sensing cyclase</fullName>
    </alternativeName>
</protein>
<dbReference type="Gene3D" id="3.30.70.270">
    <property type="match status" value="1"/>
</dbReference>
<dbReference type="InterPro" id="IPR052155">
    <property type="entry name" value="Biofilm_reg_signaling"/>
</dbReference>
<dbReference type="SUPFAM" id="SSF55785">
    <property type="entry name" value="PYP-like sensor domain (PAS domain)"/>
    <property type="match status" value="1"/>
</dbReference>
<dbReference type="NCBIfam" id="TIGR00254">
    <property type="entry name" value="GGDEF"/>
    <property type="match status" value="1"/>
</dbReference>
<evidence type="ECO:0000259" key="3">
    <source>
        <dbReference type="PROSITE" id="PS50883"/>
    </source>
</evidence>
<dbReference type="InterPro" id="IPR001633">
    <property type="entry name" value="EAL_dom"/>
</dbReference>
<reference evidence="5 6" key="2">
    <citation type="submission" date="2016-03" db="EMBL/GenBank/DDBJ databases">
        <title>New uncultured bacterium of the family Gallionellaceae from acid mine drainage: description and reconstruction of genome based on metagenomic analysis of microbial community.</title>
        <authorList>
            <person name="Kadnikov V."/>
            <person name="Ivasenko D."/>
            <person name="Beletsky A."/>
            <person name="Mardanov A."/>
            <person name="Danilova E."/>
            <person name="Pimenov N."/>
            <person name="Karnachuk O."/>
            <person name="Ravin N."/>
        </authorList>
    </citation>
    <scope>NUCLEOTIDE SEQUENCE [LARGE SCALE GENOMIC DNA]</scope>
    <source>
        <strain evidence="5">ShG14-8</strain>
    </source>
</reference>
<dbReference type="EMBL" id="LSLI01000156">
    <property type="protein sequence ID" value="KXS30722.1"/>
    <property type="molecule type" value="Genomic_DNA"/>
</dbReference>
<dbReference type="PROSITE" id="PS50883">
    <property type="entry name" value="EAL"/>
    <property type="match status" value="1"/>
</dbReference>
<dbReference type="SUPFAM" id="SSF141868">
    <property type="entry name" value="EAL domain-like"/>
    <property type="match status" value="1"/>
</dbReference>
<dbReference type="PROSITE" id="PS50887">
    <property type="entry name" value="GGDEF"/>
    <property type="match status" value="1"/>
</dbReference>
<proteinExistence type="predicted"/>
<gene>
    <name evidence="5" type="ORF">AWT59_3152</name>
</gene>